<organism evidence="2 3">
    <name type="scientific">Methylophilus methylotrophus</name>
    <name type="common">Bacterium W3A1</name>
    <dbReference type="NCBI Taxonomy" id="17"/>
    <lineage>
        <taxon>Bacteria</taxon>
        <taxon>Pseudomonadati</taxon>
        <taxon>Pseudomonadota</taxon>
        <taxon>Betaproteobacteria</taxon>
        <taxon>Nitrosomonadales</taxon>
        <taxon>Methylophilaceae</taxon>
        <taxon>Methylophilus</taxon>
    </lineage>
</organism>
<feature type="chain" id="PRO_5023088058" description="Virulence factor" evidence="1">
    <location>
        <begin position="23"/>
        <end position="114"/>
    </location>
</feature>
<feature type="signal peptide" evidence="1">
    <location>
        <begin position="1"/>
        <end position="22"/>
    </location>
</feature>
<dbReference type="EMBL" id="SSGG01000089">
    <property type="protein sequence ID" value="TXI36414.1"/>
    <property type="molecule type" value="Genomic_DNA"/>
</dbReference>
<evidence type="ECO:0000313" key="2">
    <source>
        <dbReference type="EMBL" id="TXI36414.1"/>
    </source>
</evidence>
<name>A0A5C7WIF7_METME</name>
<reference evidence="2 3" key="1">
    <citation type="submission" date="2018-09" db="EMBL/GenBank/DDBJ databases">
        <title>Metagenome Assembled Genomes from an Advanced Water Purification Facility.</title>
        <authorList>
            <person name="Stamps B.W."/>
            <person name="Spear J.R."/>
        </authorList>
    </citation>
    <scope>NUCLEOTIDE SEQUENCE [LARGE SCALE GENOMIC DNA]</scope>
    <source>
        <strain evidence="2">Bin_42_2</strain>
    </source>
</reference>
<dbReference type="STRING" id="1122236.GCA_000378225_00855"/>
<gene>
    <name evidence="2" type="ORF">E6Q51_05535</name>
</gene>
<protein>
    <recommendedName>
        <fullName evidence="4">Virulence factor</fullName>
    </recommendedName>
</protein>
<dbReference type="AlphaFoldDB" id="A0A5C7WIF7"/>
<evidence type="ECO:0008006" key="4">
    <source>
        <dbReference type="Google" id="ProtNLM"/>
    </source>
</evidence>
<sequence>MKIVKYLTGLALGSLAAFNAQAGDNWSVGVVVGNPYPPAYYAPPPVYYAPPPVVVYRHPQSNFYGVPAVAYPAPAPGFIQFSYGNGGYGGYNYGPRHFHGGNWGRGHGHHHHQR</sequence>
<comment type="caution">
    <text evidence="2">The sequence shown here is derived from an EMBL/GenBank/DDBJ whole genome shotgun (WGS) entry which is preliminary data.</text>
</comment>
<evidence type="ECO:0000256" key="1">
    <source>
        <dbReference type="SAM" id="SignalP"/>
    </source>
</evidence>
<dbReference type="Proteomes" id="UP000321374">
    <property type="component" value="Unassembled WGS sequence"/>
</dbReference>
<evidence type="ECO:0000313" key="3">
    <source>
        <dbReference type="Proteomes" id="UP000321374"/>
    </source>
</evidence>
<keyword evidence="1" id="KW-0732">Signal</keyword>
<accession>A0A5C7WIF7</accession>
<proteinExistence type="predicted"/>